<feature type="compositionally biased region" description="Polar residues" evidence="1">
    <location>
        <begin position="312"/>
        <end position="321"/>
    </location>
</feature>
<dbReference type="AlphaFoldDB" id="A0A8B9AR99"/>
<organism evidence="2 3">
    <name type="scientific">Phoenix dactylifera</name>
    <name type="common">Date palm</name>
    <dbReference type="NCBI Taxonomy" id="42345"/>
    <lineage>
        <taxon>Eukaryota</taxon>
        <taxon>Viridiplantae</taxon>
        <taxon>Streptophyta</taxon>
        <taxon>Embryophyta</taxon>
        <taxon>Tracheophyta</taxon>
        <taxon>Spermatophyta</taxon>
        <taxon>Magnoliopsida</taxon>
        <taxon>Liliopsida</taxon>
        <taxon>Arecaceae</taxon>
        <taxon>Coryphoideae</taxon>
        <taxon>Phoeniceae</taxon>
        <taxon>Phoenix</taxon>
    </lineage>
</organism>
<name>A0A8B9AR99_PHODC</name>
<proteinExistence type="predicted"/>
<evidence type="ECO:0000256" key="1">
    <source>
        <dbReference type="SAM" id="MobiDB-lite"/>
    </source>
</evidence>
<gene>
    <name evidence="3" type="primary">LOC120112557</name>
</gene>
<reference evidence="3" key="2">
    <citation type="submission" date="2025-08" db="UniProtKB">
        <authorList>
            <consortium name="RefSeq"/>
        </authorList>
    </citation>
    <scope>IDENTIFICATION</scope>
    <source>
        <tissue evidence="3">Young leaves</tissue>
    </source>
</reference>
<accession>A0A8B9AR99</accession>
<feature type="compositionally biased region" description="Basic residues" evidence="1">
    <location>
        <begin position="220"/>
        <end position="234"/>
    </location>
</feature>
<protein>
    <submittedName>
        <fullName evidence="3">Translation initiation factor IF-2-like</fullName>
    </submittedName>
</protein>
<feature type="compositionally biased region" description="Basic and acidic residues" evidence="1">
    <location>
        <begin position="128"/>
        <end position="137"/>
    </location>
</feature>
<dbReference type="GeneID" id="120112557"/>
<reference evidence="2" key="1">
    <citation type="journal article" date="2019" name="Nat. Commun.">
        <title>Genome-wide association mapping of date palm fruit traits.</title>
        <authorList>
            <person name="Hazzouri K.M."/>
            <person name="Gros-Balthazard M."/>
            <person name="Flowers J.M."/>
            <person name="Copetti D."/>
            <person name="Lemansour A."/>
            <person name="Lebrun M."/>
            <person name="Masmoudi K."/>
            <person name="Ferrand S."/>
            <person name="Dhar M.I."/>
            <person name="Fresquez Z.A."/>
            <person name="Rosas U."/>
            <person name="Zhang J."/>
            <person name="Talag J."/>
            <person name="Lee S."/>
            <person name="Kudrna D."/>
            <person name="Powell R.F."/>
            <person name="Leitch I.J."/>
            <person name="Krueger R.R."/>
            <person name="Wing R.A."/>
            <person name="Amiri K.M.A."/>
            <person name="Purugganan M.D."/>
        </authorList>
    </citation>
    <scope>NUCLEOTIDE SEQUENCE [LARGE SCALE GENOMIC DNA]</scope>
    <source>
        <strain evidence="2">cv. Khalas</strain>
    </source>
</reference>
<feature type="compositionally biased region" description="Polar residues" evidence="1">
    <location>
        <begin position="164"/>
        <end position="205"/>
    </location>
</feature>
<dbReference type="Proteomes" id="UP000228380">
    <property type="component" value="Chromosome 11"/>
</dbReference>
<feature type="compositionally biased region" description="Polar residues" evidence="1">
    <location>
        <begin position="54"/>
        <end position="64"/>
    </location>
</feature>
<keyword evidence="2" id="KW-1185">Reference proteome</keyword>
<sequence>MPNRAQAPAHPSSTRAGQRPSARPTQGPAHQRAPSALRPRTSTRPAPCARPARSNLTRPRNGQCTARPPPRPSPTLGARAIVGCAHARHGHGRQPGAPAHACALGRTRTESTASARLGQGCIRPSTPKPDKPKDSARVKPSQRHSKTPEPAHIGSGPDRMRAPENQTRQATVSPTKRATRGQVATTRAQGQTRKATVSPAKSATKGQVAVINAREQTRKIISRLRPAKANRQRHMATSQAPAPGQTRKAHAQNQRSLRTLPWQFGRRKHRRPGCNRPQAGHAQGSHASDPREQGRQQQIPTNRGGHLDKSGSAAQPPSAATKSGRAWANGSTSRRHAHRPNQQQIPSAHLNVAHGRREPKIDSPLRPNKEAI</sequence>
<feature type="region of interest" description="Disordered" evidence="1">
    <location>
        <begin position="1"/>
        <end position="372"/>
    </location>
</feature>
<evidence type="ECO:0000313" key="2">
    <source>
        <dbReference type="Proteomes" id="UP000228380"/>
    </source>
</evidence>
<evidence type="ECO:0000313" key="3">
    <source>
        <dbReference type="RefSeq" id="XP_038988062.1"/>
    </source>
</evidence>
<dbReference type="RefSeq" id="XP_038988062.1">
    <property type="nucleotide sequence ID" value="XM_039132134.1"/>
</dbReference>
<dbReference type="KEGG" id="pda:120112557"/>
<feature type="compositionally biased region" description="Basic and acidic residues" evidence="1">
    <location>
        <begin position="355"/>
        <end position="372"/>
    </location>
</feature>